<evidence type="ECO:0008006" key="4">
    <source>
        <dbReference type="Google" id="ProtNLM"/>
    </source>
</evidence>
<organism evidence="2 3">
    <name type="scientific">Candidatus Falkowbacteria bacterium CG10_big_fil_rev_8_21_14_0_10_43_11</name>
    <dbReference type="NCBI Taxonomy" id="1974568"/>
    <lineage>
        <taxon>Bacteria</taxon>
        <taxon>Candidatus Falkowiibacteriota</taxon>
    </lineage>
</organism>
<reference evidence="3" key="1">
    <citation type="submission" date="2017-09" db="EMBL/GenBank/DDBJ databases">
        <title>Depth-based differentiation of microbial function through sediment-hosted aquifers and enrichment of novel symbionts in the deep terrestrial subsurface.</title>
        <authorList>
            <person name="Probst A.J."/>
            <person name="Ladd B."/>
            <person name="Jarett J.K."/>
            <person name="Geller-Mcgrath D.E."/>
            <person name="Sieber C.M.K."/>
            <person name="Emerson J.B."/>
            <person name="Anantharaman K."/>
            <person name="Thomas B.C."/>
            <person name="Malmstrom R."/>
            <person name="Stieglmeier M."/>
            <person name="Klingl A."/>
            <person name="Woyke T."/>
            <person name="Ryan C.M."/>
            <person name="Banfield J.F."/>
        </authorList>
    </citation>
    <scope>NUCLEOTIDE SEQUENCE [LARGE SCALE GENOMIC DNA]</scope>
</reference>
<accession>A0A2M6WMY7</accession>
<evidence type="ECO:0000256" key="1">
    <source>
        <dbReference type="SAM" id="MobiDB-lite"/>
    </source>
</evidence>
<evidence type="ECO:0000313" key="3">
    <source>
        <dbReference type="Proteomes" id="UP000229335"/>
    </source>
</evidence>
<dbReference type="AlphaFoldDB" id="A0A2M6WMY7"/>
<name>A0A2M6WMY7_9BACT</name>
<dbReference type="EMBL" id="PFAS01000006">
    <property type="protein sequence ID" value="PIT94161.1"/>
    <property type="molecule type" value="Genomic_DNA"/>
</dbReference>
<dbReference type="Proteomes" id="UP000229335">
    <property type="component" value="Unassembled WGS sequence"/>
</dbReference>
<feature type="region of interest" description="Disordered" evidence="1">
    <location>
        <begin position="283"/>
        <end position="313"/>
    </location>
</feature>
<feature type="region of interest" description="Disordered" evidence="1">
    <location>
        <begin position="1"/>
        <end position="25"/>
    </location>
</feature>
<evidence type="ECO:0000313" key="2">
    <source>
        <dbReference type="EMBL" id="PIT94161.1"/>
    </source>
</evidence>
<comment type="caution">
    <text evidence="2">The sequence shown here is derived from an EMBL/GenBank/DDBJ whole genome shotgun (WGS) entry which is preliminary data.</text>
</comment>
<proteinExistence type="predicted"/>
<sequence length="802" mass="85579">MQEREESTPTPTLPPTNTPVPTNTPTIVIATQKPTATATPIPTSTPTATNTAVPTATPTITPNVNNQPPVISLSSPAGVLSPANVNFKQGEYVKLVAGVDDSDGPNSAEQMALPSSWVIIGDTNKAEIKYLAYNKKVWLGLTLSTTQVGQYTLNLTVYDGNKTSEVFIINWAVMKVVPPTIELMSASQALGSVLQDSNLSLQIESVNKYETQAANIVVPVTAPVVDSSVASVGNQAIMTLTADTSNMGSFQFEVYAYASDGKTHSTLVISYTVATAPTATPVPTATKTPVPPTNTPKPTATATAIPTNTPALPMATKTPGAVIPPTNTPIMAIPTPVPPTSTPTFIPTATPIPAPWNVVAEITDKTDAEVMITLTWESGAASGFAIHAYKNISVYMGATRAEGAQRSQAFTFDYEDLNSFKFYIAQVNQDGSLRTSFTPSNGVIVAAEPVVIPKPVKPAWVIAEQINPTQVIIAWATDESNVGYDINTYLPGNVYVPKFSGRIAGATGEQLLNLTPDDGGIYTYYVRGLNALGVPSDWIKSEPLTVIAPPQPFVVSVYDTAASTKNISGATDYDALENRQLAISWVDNSNEQVSGYHIYVATETTDTRGIFLGFTSRTGTMLEWKAGNPSIAPKFRSGPDFGDKKFLVFALRTGKAPLGPFSSGMVKLAPTVIITDNLDSLADLSNGQDADPANARELALRWDNFDGSNIDAANIKYFHVYARVNGAGNFFYLGVVADPINTSFIWKQTTAGSTAAAFRNGPQFGNSYEFKLYPVKKVFEAGVERTFYGPFQTAGPVQFIQQ</sequence>
<protein>
    <recommendedName>
        <fullName evidence="4">Fibronectin type-III domain-containing protein</fullName>
    </recommendedName>
</protein>
<gene>
    <name evidence="2" type="ORF">COU00_00600</name>
</gene>
<feature type="compositionally biased region" description="Low complexity" evidence="1">
    <location>
        <begin position="296"/>
        <end position="311"/>
    </location>
</feature>
<feature type="region of interest" description="Disordered" evidence="1">
    <location>
        <begin position="34"/>
        <end position="53"/>
    </location>
</feature>